<evidence type="ECO:0000256" key="10">
    <source>
        <dbReference type="ARBA" id="ARBA00023004"/>
    </source>
</evidence>
<dbReference type="Proteomes" id="UP000293823">
    <property type="component" value="Unassembled WGS sequence"/>
</dbReference>
<keyword evidence="12 15" id="KW-1015">Disulfide bond</keyword>
<gene>
    <name evidence="18" type="ORF">AA0113_g2847</name>
</gene>
<comment type="caution">
    <text evidence="15">Lacks conserved residue(s) required for the propagation of feature annotation.</text>
</comment>
<evidence type="ECO:0000256" key="16">
    <source>
        <dbReference type="SAM" id="SignalP"/>
    </source>
</evidence>
<evidence type="ECO:0000256" key="4">
    <source>
        <dbReference type="ARBA" id="ARBA00022475"/>
    </source>
</evidence>
<dbReference type="PANTHER" id="PTHR37928:SF2">
    <property type="entry name" value="GPI ANCHORED CFEM DOMAIN PROTEIN (AFU_ORTHOLOGUE AFUA_6G10580)"/>
    <property type="match status" value="1"/>
</dbReference>
<evidence type="ECO:0000256" key="6">
    <source>
        <dbReference type="ARBA" id="ARBA00022617"/>
    </source>
</evidence>
<dbReference type="SMART" id="SM00747">
    <property type="entry name" value="CFEM"/>
    <property type="match status" value="1"/>
</dbReference>
<dbReference type="OrthoDB" id="3065412at2759"/>
<evidence type="ECO:0000256" key="5">
    <source>
        <dbReference type="ARBA" id="ARBA00022525"/>
    </source>
</evidence>
<evidence type="ECO:0000256" key="7">
    <source>
        <dbReference type="ARBA" id="ARBA00022622"/>
    </source>
</evidence>
<dbReference type="EMBL" id="PEJP01000009">
    <property type="protein sequence ID" value="RYO70671.1"/>
    <property type="molecule type" value="Genomic_DNA"/>
</dbReference>
<dbReference type="InterPro" id="IPR051735">
    <property type="entry name" value="CFEM_domain"/>
</dbReference>
<evidence type="ECO:0000256" key="9">
    <source>
        <dbReference type="ARBA" id="ARBA00022729"/>
    </source>
</evidence>
<feature type="binding site" description="axial binding residue" evidence="15">
    <location>
        <position position="44"/>
    </location>
    <ligand>
        <name>heme</name>
        <dbReference type="ChEBI" id="CHEBI:30413"/>
    </ligand>
    <ligandPart>
        <name>Fe</name>
        <dbReference type="ChEBI" id="CHEBI:18248"/>
    </ligandPart>
</feature>
<keyword evidence="11" id="KW-0472">Membrane</keyword>
<feature type="signal peptide" evidence="16">
    <location>
        <begin position="1"/>
        <end position="18"/>
    </location>
</feature>
<dbReference type="PROSITE" id="PS52012">
    <property type="entry name" value="CFEM"/>
    <property type="match status" value="1"/>
</dbReference>
<evidence type="ECO:0000256" key="13">
    <source>
        <dbReference type="ARBA" id="ARBA00023180"/>
    </source>
</evidence>
<evidence type="ECO:0000259" key="17">
    <source>
        <dbReference type="PROSITE" id="PS52012"/>
    </source>
</evidence>
<dbReference type="InterPro" id="IPR008427">
    <property type="entry name" value="Extracellular_membr_CFEM_dom"/>
</dbReference>
<organism evidence="18 19">
    <name type="scientific">Alternaria arborescens</name>
    <dbReference type="NCBI Taxonomy" id="156630"/>
    <lineage>
        <taxon>Eukaryota</taxon>
        <taxon>Fungi</taxon>
        <taxon>Dikarya</taxon>
        <taxon>Ascomycota</taxon>
        <taxon>Pezizomycotina</taxon>
        <taxon>Dothideomycetes</taxon>
        <taxon>Pleosporomycetidae</taxon>
        <taxon>Pleosporales</taxon>
        <taxon>Pleosporineae</taxon>
        <taxon>Pleosporaceae</taxon>
        <taxon>Alternaria</taxon>
        <taxon>Alternaria sect. Alternaria</taxon>
    </lineage>
</organism>
<evidence type="ECO:0000256" key="2">
    <source>
        <dbReference type="ARBA" id="ARBA00004613"/>
    </source>
</evidence>
<dbReference type="GO" id="GO:0005886">
    <property type="term" value="C:plasma membrane"/>
    <property type="evidence" value="ECO:0007669"/>
    <property type="project" value="UniProtKB-SubCell"/>
</dbReference>
<proteinExistence type="inferred from homology"/>
<dbReference type="GO" id="GO:0046872">
    <property type="term" value="F:metal ion binding"/>
    <property type="evidence" value="ECO:0007669"/>
    <property type="project" value="UniProtKB-UniRule"/>
</dbReference>
<keyword evidence="5" id="KW-0964">Secreted</keyword>
<feature type="disulfide bond" evidence="15">
    <location>
        <begin position="40"/>
        <end position="47"/>
    </location>
</feature>
<keyword evidence="9 16" id="KW-0732">Signal</keyword>
<evidence type="ECO:0000256" key="8">
    <source>
        <dbReference type="ARBA" id="ARBA00022723"/>
    </source>
</evidence>
<feature type="chain" id="PRO_5020750093" description="CFEM domain-containing protein" evidence="16">
    <location>
        <begin position="19"/>
        <end position="183"/>
    </location>
</feature>
<evidence type="ECO:0000313" key="19">
    <source>
        <dbReference type="Proteomes" id="UP000293823"/>
    </source>
</evidence>
<feature type="domain" description="CFEM" evidence="17">
    <location>
        <begin position="1"/>
        <end position="108"/>
    </location>
</feature>
<accession>A0A4Q4SJH7</accession>
<comment type="similarity">
    <text evidence="3">Belongs to the RBT5 family.</text>
</comment>
<keyword evidence="10 15" id="KW-0408">Iron</keyword>
<keyword evidence="8 15" id="KW-0479">Metal-binding</keyword>
<reference evidence="19" key="1">
    <citation type="journal article" date="2019" name="bioRxiv">
        <title>Genomics, evolutionary history and diagnostics of the Alternaria alternata species group including apple and Asian pear pathotypes.</title>
        <authorList>
            <person name="Armitage A.D."/>
            <person name="Cockerton H.M."/>
            <person name="Sreenivasaprasad S."/>
            <person name="Woodhall J.W."/>
            <person name="Lane C.R."/>
            <person name="Harrison R.J."/>
            <person name="Clarkson J.P."/>
        </authorList>
    </citation>
    <scope>NUCLEOTIDE SEQUENCE [LARGE SCALE GENOMIC DNA]</scope>
    <source>
        <strain evidence="19">RGR 97.0016</strain>
    </source>
</reference>
<comment type="subcellular location">
    <subcellularLocation>
        <location evidence="1">Cell membrane</location>
        <topology evidence="1">Lipid-anchor</topology>
        <topology evidence="1">GPI-anchor</topology>
    </subcellularLocation>
    <subcellularLocation>
        <location evidence="2">Secreted</location>
    </subcellularLocation>
</comment>
<name>A0A4Q4SJH7_9PLEO</name>
<dbReference type="GO" id="GO:0005576">
    <property type="term" value="C:extracellular region"/>
    <property type="evidence" value="ECO:0007669"/>
    <property type="project" value="UniProtKB-SubCell"/>
</dbReference>
<keyword evidence="4" id="KW-1003">Cell membrane</keyword>
<evidence type="ECO:0000256" key="11">
    <source>
        <dbReference type="ARBA" id="ARBA00023136"/>
    </source>
</evidence>
<keyword evidence="14" id="KW-0449">Lipoprotein</keyword>
<dbReference type="AlphaFoldDB" id="A0A4Q4SJH7"/>
<keyword evidence="6 15" id="KW-0349">Heme</keyword>
<keyword evidence="19" id="KW-1185">Reference proteome</keyword>
<evidence type="ECO:0000256" key="12">
    <source>
        <dbReference type="ARBA" id="ARBA00023157"/>
    </source>
</evidence>
<sequence length="183" mass="17341">MRFSIIAAVAAFSSTALAQGLLDQIPQCAQQCFGGNLGSCGVADIACICGSSVINDVSCCVFATCSQADIQSTTQFAVQLCNLQNVDVNTQPSCPSGSATPSAGNSASASMASSGSASMTSSGSASMTSSGSASMTASGSAASGSTSMTASASAAGSTGAAPYQTAGAGIGLGVAMVGLLAAL</sequence>
<evidence type="ECO:0000256" key="1">
    <source>
        <dbReference type="ARBA" id="ARBA00004609"/>
    </source>
</evidence>
<keyword evidence="7" id="KW-0336">GPI-anchor</keyword>
<evidence type="ECO:0000256" key="14">
    <source>
        <dbReference type="ARBA" id="ARBA00023288"/>
    </source>
</evidence>
<evidence type="ECO:0000256" key="3">
    <source>
        <dbReference type="ARBA" id="ARBA00010031"/>
    </source>
</evidence>
<evidence type="ECO:0000313" key="18">
    <source>
        <dbReference type="EMBL" id="RYO70671.1"/>
    </source>
</evidence>
<protein>
    <recommendedName>
        <fullName evidence="17">CFEM domain-containing protein</fullName>
    </recommendedName>
</protein>
<evidence type="ECO:0000256" key="15">
    <source>
        <dbReference type="PROSITE-ProRule" id="PRU01356"/>
    </source>
</evidence>
<dbReference type="PANTHER" id="PTHR37928">
    <property type="entry name" value="CFEM DOMAIN PROTEIN (AFU_ORTHOLOGUE AFUA_6G14090)"/>
    <property type="match status" value="1"/>
</dbReference>
<comment type="caution">
    <text evidence="18">The sequence shown here is derived from an EMBL/GenBank/DDBJ whole genome shotgun (WGS) entry which is preliminary data.</text>
</comment>
<dbReference type="Pfam" id="PF05730">
    <property type="entry name" value="CFEM"/>
    <property type="match status" value="1"/>
</dbReference>
<dbReference type="GO" id="GO:0098552">
    <property type="term" value="C:side of membrane"/>
    <property type="evidence" value="ECO:0007669"/>
    <property type="project" value="UniProtKB-KW"/>
</dbReference>
<keyword evidence="13" id="KW-0325">Glycoprotein</keyword>